<dbReference type="InterPro" id="IPR001173">
    <property type="entry name" value="Glyco_trans_2-like"/>
</dbReference>
<protein>
    <recommendedName>
        <fullName evidence="8">Proteophosphoglycan ppg4</fullName>
    </recommendedName>
</protein>
<evidence type="ECO:0000259" key="4">
    <source>
        <dbReference type="Pfam" id="PF00535"/>
    </source>
</evidence>
<evidence type="ECO:0000259" key="3">
    <source>
        <dbReference type="Pfam" id="PF00534"/>
    </source>
</evidence>
<dbReference type="SUPFAM" id="SSF53448">
    <property type="entry name" value="Nucleotide-diphospho-sugar transferases"/>
    <property type="match status" value="2"/>
</dbReference>
<dbReference type="PANTHER" id="PTHR22916">
    <property type="entry name" value="GLYCOSYLTRANSFERASE"/>
    <property type="match status" value="1"/>
</dbReference>
<keyword evidence="7" id="KW-1185">Reference proteome</keyword>
<dbReference type="Proteomes" id="UP000777482">
    <property type="component" value="Unassembled WGS sequence"/>
</dbReference>
<feature type="region of interest" description="Disordered" evidence="2">
    <location>
        <begin position="1960"/>
        <end position="1989"/>
    </location>
</feature>
<sequence length="2057" mass="227247">MPAWHLPRKLVRLVRYVILSALVCALVGYSRRVCLSSSNSSSSTLSRRTNAVQSPAVDFAWGSILHRFQNHPRPPRKREPFPWQVVKASSWRPRAKRRRRGGPQAVPSPFVGEARGKQGDQDGAAAPIRVLIVTSELAGLHTNGGIGTAFSELAQTLAAAGNGREFETTILVTHLEDSFPFKKRENVTQEYAAKHVRLRFVEQEPQPFWPQAWTPTASMRVWRWLRARDGQFDVVHFPDNTGIGYFATLGKYQGLALEHTRVVVGLHGADVEWAAMLNKRYPTDRYAVELGVFERRTAEMADAVVAPSEYMLEYVRSRGWAVPPQTAFVIPNIVQLPPVPPTRTRTPAQVKYGAASDMIIKPITELVFFGRLEERKGTRMLIHALEDLYSDPATAARMAGIQKITFLGRDQPDTRTRSQMSHLIAGGLDGIKAHGANANATFEYEFLTTLDRDAALAYLQPPHRLALLPSLADNSPSTVLECIAYGIRFVTSNVGGIPELVHPDDRAQVIVSPLAKSFARDLVKVMDRLATSPWKPVRAAPETQTAAKDWIQFHHWLVETAQPPPPSSTANNVAPPPTRRRGQPLVSVCITHFERSHLLPQLLDSLLLQTETDFEVILIDDGSPTEQTRSALDEIDSRYFRGGGGNSTRGGWTFLRTDNAYLGEARNRAARRARGDWLLFLDDDDVLKPHALETLLRVARKTGASALSTWLDEFASDADPLAEKYTNGTIELPHRRTYWFLGQELSAGLVANSFGSGNIFVTHEAFARVGGFSTYRDVGGEDWEFWTKLALTIGTGAEEKHLVVPEELIFARSDPARDSMKFSMDPWDAHFRSTVPVLNDPRIQDLNLAHGLMLLKSAVTRPYATPPFADSTADFQLTQAWNGWTYSFQRLPADPSELAEWVPSTGSDQLGIVSPDAPEFIMDLHHLRKPYIDDSTQAGMVSRRGERFAAIRSFKAPRTLHVAVDLTYRSEHACGDGTRLSLIQTGASGERAETLVEYMTMDEGFAEFVGATTLRAGNSLHVVSDPLGDDECDRVEVHLRVTRIEVENQSWSRLARRAALAAHEERRQSAQQEDRPVETNSTWTLVPVERPSEDSMFNIALIFDRNRFPHAMSVIRSIQHFSAGSRKLVFHLIATMDTRDELTEYFADTDMTLKLYDHGLCAYVAKAVLPFSDPEIHVSAHCKMFLTEIIKDAERVLYLDTDTTVLSDLSACYDRPTDNPAALVSMAVDMGDACQNNPNACWPIGMHWRVPPGLECGNVPARHVPSRHAPESCAEEGELETLQVNGGVALFELARMRDAGFLERYVQSIVHHYQLMRNAPARWGEQDFINSFFRLYPDDLEFLPCGCNYQWFGARREVKCGAQPVQIAHHWAHGIAARTKEPYNVLFHHFADNRAGTPLPPVPELSASLPGAPNTSTIQVVNTRNCPRQDHDCSPAFAPSEFGTPVVVVSRILSETFAADLVDSLESQTYPKVAHVVAKRSEVTIPTSTFERGELVLESDPEAQYDAVCTACGALAMPNASCTTPPTSPQDRKHYFDCVCDLPDSTTASLVELDALAARREEQSWILHLDDTQLFADSASLSHLMARVDSTQDLILFRTNTSSREQEYVYRKKILPRSTLDGVGFLFHSSHLDLAKWDASTGCTRWRLLNRLSSRLRVKWIDTVPIIEHPLQRHLPVTTPDDFKVSLIILETRGRRSWTNELLLSLQIPEFDPLVAEIIVASIDSPEGIYGDDVFVANLTPGSGLGELGALAASEKVLLLSDSVALDKTALTALINFHLDEPNRLVGLFSETENAGDFSPPLPTTAEKFDVFSDPDALVGGSTWSHLLPRTLLTARSTLEELAAVLDEHDAAGGGNSEPIHPVCHPILLSALSVRASGGLPPLRILPPRKSVTDRVYDCRQRGWPNVTYGVTAGDWVFDGDAEGGEGASVGGTGMLLNRDGDPGADEAEPQDLVEAAARAEFSSSNLDSDRDGDGAGTVMGAGDDHDDDDRPTLEACIAAVGDLLGFGSAVADEWIVYGDQVGVAGAQGMKVGIERASEIEPSRWEEARSMGRCYLT</sequence>
<reference evidence="6 7" key="1">
    <citation type="submission" date="2020-11" db="EMBL/GenBank/DDBJ databases">
        <title>Kefir isolates.</title>
        <authorList>
            <person name="Marcisauskas S."/>
            <person name="Kim Y."/>
            <person name="Blasche S."/>
        </authorList>
    </citation>
    <scope>NUCLEOTIDE SEQUENCE [LARGE SCALE GENOMIC DNA]</scope>
    <source>
        <strain evidence="6 7">KR</strain>
    </source>
</reference>
<dbReference type="Pfam" id="PF00534">
    <property type="entry name" value="Glycos_transf_1"/>
    <property type="match status" value="1"/>
</dbReference>
<evidence type="ECO:0000313" key="7">
    <source>
        <dbReference type="Proteomes" id="UP000777482"/>
    </source>
</evidence>
<evidence type="ECO:0000256" key="2">
    <source>
        <dbReference type="SAM" id="MobiDB-lite"/>
    </source>
</evidence>
<name>A0A9P7B1R9_RHOMI</name>
<dbReference type="EMBL" id="PUHQ01000182">
    <property type="protein sequence ID" value="KAG0653683.1"/>
    <property type="molecule type" value="Genomic_DNA"/>
</dbReference>
<comment type="caution">
    <text evidence="6">The sequence shown here is derived from an EMBL/GenBank/DDBJ whole genome shotgun (WGS) entry which is preliminary data.</text>
</comment>
<feature type="region of interest" description="Disordered" evidence="2">
    <location>
        <begin position="90"/>
        <end position="121"/>
    </location>
</feature>
<feature type="domain" description="Glycosyltransferase subfamily 4-like N-terminal" evidence="5">
    <location>
        <begin position="144"/>
        <end position="334"/>
    </location>
</feature>
<dbReference type="InterPro" id="IPR001296">
    <property type="entry name" value="Glyco_trans_1"/>
</dbReference>
<dbReference type="Pfam" id="PF01501">
    <property type="entry name" value="Glyco_transf_8"/>
    <property type="match status" value="1"/>
</dbReference>
<keyword evidence="1" id="KW-0328">Glycosyltransferase</keyword>
<dbReference type="Gene3D" id="3.90.550.10">
    <property type="entry name" value="Spore Coat Polysaccharide Biosynthesis Protein SpsA, Chain A"/>
    <property type="match status" value="2"/>
</dbReference>
<dbReference type="InterPro" id="IPR029044">
    <property type="entry name" value="Nucleotide-diphossugar_trans"/>
</dbReference>
<feature type="region of interest" description="Disordered" evidence="2">
    <location>
        <begin position="561"/>
        <end position="580"/>
    </location>
</feature>
<evidence type="ECO:0000256" key="1">
    <source>
        <dbReference type="ARBA" id="ARBA00022676"/>
    </source>
</evidence>
<dbReference type="OrthoDB" id="3784at2759"/>
<dbReference type="Pfam" id="PF13439">
    <property type="entry name" value="Glyco_transf_4"/>
    <property type="match status" value="1"/>
</dbReference>
<dbReference type="Gene3D" id="3.40.50.2000">
    <property type="entry name" value="Glycogen Phosphorylase B"/>
    <property type="match status" value="2"/>
</dbReference>
<evidence type="ECO:0008006" key="8">
    <source>
        <dbReference type="Google" id="ProtNLM"/>
    </source>
</evidence>
<accession>A0A9P7B1R9</accession>
<organism evidence="6 7">
    <name type="scientific">Rhodotorula mucilaginosa</name>
    <name type="common">Yeast</name>
    <name type="synonym">Rhodotorula rubra</name>
    <dbReference type="NCBI Taxonomy" id="5537"/>
    <lineage>
        <taxon>Eukaryota</taxon>
        <taxon>Fungi</taxon>
        <taxon>Dikarya</taxon>
        <taxon>Basidiomycota</taxon>
        <taxon>Pucciniomycotina</taxon>
        <taxon>Microbotryomycetes</taxon>
        <taxon>Sporidiobolales</taxon>
        <taxon>Sporidiobolaceae</taxon>
        <taxon>Rhodotorula</taxon>
    </lineage>
</organism>
<dbReference type="GO" id="GO:0016758">
    <property type="term" value="F:hexosyltransferase activity"/>
    <property type="evidence" value="ECO:0007669"/>
    <property type="project" value="UniProtKB-ARBA"/>
</dbReference>
<evidence type="ECO:0000259" key="5">
    <source>
        <dbReference type="Pfam" id="PF13439"/>
    </source>
</evidence>
<dbReference type="SUPFAM" id="SSF53756">
    <property type="entry name" value="UDP-Glycosyltransferase/glycogen phosphorylase"/>
    <property type="match status" value="1"/>
</dbReference>
<dbReference type="InterPro" id="IPR028098">
    <property type="entry name" value="Glyco_trans_4-like_N"/>
</dbReference>
<gene>
    <name evidence="6" type="ORF">C6P46_002350</name>
</gene>
<evidence type="ECO:0000313" key="6">
    <source>
        <dbReference type="EMBL" id="KAG0653683.1"/>
    </source>
</evidence>
<keyword evidence="1" id="KW-0808">Transferase</keyword>
<feature type="domain" description="Glycosyltransferase 2-like" evidence="4">
    <location>
        <begin position="587"/>
        <end position="717"/>
    </location>
</feature>
<dbReference type="PANTHER" id="PTHR22916:SF3">
    <property type="entry name" value="UDP-GLCNAC:BETAGAL BETA-1,3-N-ACETYLGLUCOSAMINYLTRANSFERASE-LIKE PROTEIN 1"/>
    <property type="match status" value="1"/>
</dbReference>
<feature type="domain" description="Glycosyl transferase family 1" evidence="3">
    <location>
        <begin position="366"/>
        <end position="526"/>
    </location>
</feature>
<dbReference type="CDD" id="cd03801">
    <property type="entry name" value="GT4_PimA-like"/>
    <property type="match status" value="1"/>
</dbReference>
<dbReference type="InterPro" id="IPR002495">
    <property type="entry name" value="Glyco_trans_8"/>
</dbReference>
<proteinExistence type="predicted"/>
<dbReference type="Pfam" id="PF00535">
    <property type="entry name" value="Glycos_transf_2"/>
    <property type="match status" value="1"/>
</dbReference>